<gene>
    <name evidence="6" type="ORF">MICPUN_107711</name>
</gene>
<dbReference type="STRING" id="296587.C1DYA2"/>
<dbReference type="PANTHER" id="PTHR12935:SF0">
    <property type="entry name" value="GAMMA-GLUTAMYLCYCLOTRANSFERASE"/>
    <property type="match status" value="1"/>
</dbReference>
<dbReference type="Gene3D" id="3.10.490.10">
    <property type="entry name" value="Gamma-glutamyl cyclotransferase-like"/>
    <property type="match status" value="1"/>
</dbReference>
<proteinExistence type="predicted"/>
<evidence type="ECO:0000313" key="7">
    <source>
        <dbReference type="Proteomes" id="UP000002009"/>
    </source>
</evidence>
<evidence type="ECO:0000256" key="5">
    <source>
        <dbReference type="SAM" id="MobiDB-lite"/>
    </source>
</evidence>
<keyword evidence="2" id="KW-0456">Lyase</keyword>
<dbReference type="GeneID" id="8241326"/>
<dbReference type="eggNOG" id="ENOG502S70Y">
    <property type="taxonomic scope" value="Eukaryota"/>
</dbReference>
<dbReference type="GO" id="GO:0003839">
    <property type="term" value="F:gamma-glutamylcyclotransferase activity"/>
    <property type="evidence" value="ECO:0007669"/>
    <property type="project" value="UniProtKB-EC"/>
</dbReference>
<dbReference type="SUPFAM" id="SSF110857">
    <property type="entry name" value="Gamma-glutamyl cyclotransferase-like"/>
    <property type="match status" value="1"/>
</dbReference>
<dbReference type="RefSeq" id="XP_002499652.1">
    <property type="nucleotide sequence ID" value="XM_002499606.1"/>
</dbReference>
<dbReference type="PANTHER" id="PTHR12935">
    <property type="entry name" value="GAMMA-GLUTAMYLCYCLOTRANSFERASE"/>
    <property type="match status" value="1"/>
</dbReference>
<feature type="region of interest" description="Disordered" evidence="5">
    <location>
        <begin position="18"/>
        <end position="81"/>
    </location>
</feature>
<feature type="binding site" evidence="4">
    <location>
        <position position="233"/>
    </location>
    <ligand>
        <name>substrate</name>
    </ligand>
</feature>
<sequence>MSSCARLATGDALVRTLRVGRSVPKGPHRAGGRRRSTRVRAASATSSTSAPGSDGGPSSAASTERDDARTPPTVRAPPGSHIYFAYGSNVNTKTMSGVRGVRPSASYPAVLEDYKLVFTVPGLPYVEPGFASVTRVRDDDGRGGAEGADEGADRGADTPNPGDPSLDRYEREVHGVAYVIADDDWRFVLRSESGYDVERVTLRRCSDGAAVDAVTLVYPATDLGTELLPSARYLGLLTEGAEEWNLDLGWRRYLRERVRAYAPEGKELAGAIAAASLAPIGLAAAPLGLAIAMTRAMDPIGGTGDSPPGDASGDLERAAEAAVVDGFRAFQGFTWGVHNALWEPLFGSGANNDGGDGRRR</sequence>
<keyword evidence="7" id="KW-1185">Reference proteome</keyword>
<feature type="compositionally biased region" description="Low complexity" evidence="5">
    <location>
        <begin position="39"/>
        <end position="62"/>
    </location>
</feature>
<evidence type="ECO:0000313" key="6">
    <source>
        <dbReference type="EMBL" id="ACO60910.1"/>
    </source>
</evidence>
<dbReference type="CDD" id="cd06661">
    <property type="entry name" value="GGCT_like"/>
    <property type="match status" value="1"/>
</dbReference>
<evidence type="ECO:0000256" key="2">
    <source>
        <dbReference type="ARBA" id="ARBA00023239"/>
    </source>
</evidence>
<dbReference type="Proteomes" id="UP000002009">
    <property type="component" value="Chromosome 2"/>
</dbReference>
<dbReference type="KEGG" id="mis:MICPUN_107711"/>
<dbReference type="InterPro" id="IPR036568">
    <property type="entry name" value="GGCT-like_sf"/>
</dbReference>
<dbReference type="InterPro" id="IPR013024">
    <property type="entry name" value="GGCT-like"/>
</dbReference>
<feature type="binding site" evidence="4">
    <location>
        <begin position="83"/>
        <end position="88"/>
    </location>
    <ligand>
        <name>substrate</name>
    </ligand>
</feature>
<evidence type="ECO:0000256" key="4">
    <source>
        <dbReference type="PIRSR" id="PIRSR617939-2"/>
    </source>
</evidence>
<name>C1DYA2_MICCC</name>
<dbReference type="EC" id="4.3.2.9" evidence="1"/>
<dbReference type="OrthoDB" id="2017317at2759"/>
<feature type="compositionally biased region" description="Basic residues" evidence="5">
    <location>
        <begin position="26"/>
        <end position="38"/>
    </location>
</feature>
<reference evidence="6 7" key="1">
    <citation type="journal article" date="2009" name="Science">
        <title>Green evolution and dynamic adaptations revealed by genomes of the marine picoeukaryotes Micromonas.</title>
        <authorList>
            <person name="Worden A.Z."/>
            <person name="Lee J.H."/>
            <person name="Mock T."/>
            <person name="Rouze P."/>
            <person name="Simmons M.P."/>
            <person name="Aerts A.L."/>
            <person name="Allen A.E."/>
            <person name="Cuvelier M.L."/>
            <person name="Derelle E."/>
            <person name="Everett M.V."/>
            <person name="Foulon E."/>
            <person name="Grimwood J."/>
            <person name="Gundlach H."/>
            <person name="Henrissat B."/>
            <person name="Napoli C."/>
            <person name="McDonald S.M."/>
            <person name="Parker M.S."/>
            <person name="Rombauts S."/>
            <person name="Salamov A."/>
            <person name="Von Dassow P."/>
            <person name="Badger J.H."/>
            <person name="Coutinho P.M."/>
            <person name="Demir E."/>
            <person name="Dubchak I."/>
            <person name="Gentemann C."/>
            <person name="Eikrem W."/>
            <person name="Gready J.E."/>
            <person name="John U."/>
            <person name="Lanier W."/>
            <person name="Lindquist E.A."/>
            <person name="Lucas S."/>
            <person name="Mayer K.F."/>
            <person name="Moreau H."/>
            <person name="Not F."/>
            <person name="Otillar R."/>
            <person name="Panaud O."/>
            <person name="Pangilinan J."/>
            <person name="Paulsen I."/>
            <person name="Piegu B."/>
            <person name="Poliakov A."/>
            <person name="Robbens S."/>
            <person name="Schmutz J."/>
            <person name="Toulza E."/>
            <person name="Wyss T."/>
            <person name="Zelensky A."/>
            <person name="Zhou K."/>
            <person name="Armbrust E.V."/>
            <person name="Bhattacharya D."/>
            <person name="Goodenough U.W."/>
            <person name="Van de Peer Y."/>
            <person name="Grigoriev I.V."/>
        </authorList>
    </citation>
    <scope>NUCLEOTIDE SEQUENCE [LARGE SCALE GENOMIC DNA]</scope>
    <source>
        <strain evidence="7">RCC299 / NOUM17</strain>
    </source>
</reference>
<evidence type="ECO:0000256" key="3">
    <source>
        <dbReference type="PIRSR" id="PIRSR617939-1"/>
    </source>
</evidence>
<dbReference type="InterPro" id="IPR017939">
    <property type="entry name" value="G-Glutamylcylcotransferase"/>
</dbReference>
<protein>
    <recommendedName>
        <fullName evidence="1">gamma-glutamylcyclotransferase</fullName>
        <ecNumber evidence="1">4.3.2.9</ecNumber>
    </recommendedName>
</protein>
<dbReference type="AlphaFoldDB" id="C1DYA2"/>
<accession>C1DYA2</accession>
<dbReference type="InParanoid" id="C1DYA2"/>
<feature type="active site" description="Proton acceptor" evidence="3">
    <location>
        <position position="192"/>
    </location>
</feature>
<evidence type="ECO:0000256" key="1">
    <source>
        <dbReference type="ARBA" id="ARBA00012346"/>
    </source>
</evidence>
<dbReference type="EMBL" id="CP001323">
    <property type="protein sequence ID" value="ACO60910.1"/>
    <property type="molecule type" value="Genomic_DNA"/>
</dbReference>
<feature type="region of interest" description="Disordered" evidence="5">
    <location>
        <begin position="136"/>
        <end position="168"/>
    </location>
</feature>
<organism evidence="6 7">
    <name type="scientific">Micromonas commoda (strain RCC299 / NOUM17 / CCMP2709)</name>
    <name type="common">Picoplanktonic green alga</name>
    <dbReference type="NCBI Taxonomy" id="296587"/>
    <lineage>
        <taxon>Eukaryota</taxon>
        <taxon>Viridiplantae</taxon>
        <taxon>Chlorophyta</taxon>
        <taxon>Mamiellophyceae</taxon>
        <taxon>Mamiellales</taxon>
        <taxon>Mamiellaceae</taxon>
        <taxon>Micromonas</taxon>
    </lineage>
</organism>